<evidence type="ECO:0000313" key="1">
    <source>
        <dbReference type="EMBL" id="KAH6926309.1"/>
    </source>
</evidence>
<protein>
    <submittedName>
        <fullName evidence="1">Uncharacterized protein</fullName>
    </submittedName>
</protein>
<evidence type="ECO:0000313" key="2">
    <source>
        <dbReference type="Proteomes" id="UP000821845"/>
    </source>
</evidence>
<name>A0ACB7RWU4_HYAAI</name>
<reference evidence="1" key="1">
    <citation type="submission" date="2020-05" db="EMBL/GenBank/DDBJ databases">
        <title>Large-scale comparative analyses of tick genomes elucidate their genetic diversity and vector capacities.</title>
        <authorList>
            <person name="Jia N."/>
            <person name="Wang J."/>
            <person name="Shi W."/>
            <person name="Du L."/>
            <person name="Sun Y."/>
            <person name="Zhan W."/>
            <person name="Jiang J."/>
            <person name="Wang Q."/>
            <person name="Zhang B."/>
            <person name="Ji P."/>
            <person name="Sakyi L.B."/>
            <person name="Cui X."/>
            <person name="Yuan T."/>
            <person name="Jiang B."/>
            <person name="Yang W."/>
            <person name="Lam T.T.-Y."/>
            <person name="Chang Q."/>
            <person name="Ding S."/>
            <person name="Wang X."/>
            <person name="Zhu J."/>
            <person name="Ruan X."/>
            <person name="Zhao L."/>
            <person name="Wei J."/>
            <person name="Que T."/>
            <person name="Du C."/>
            <person name="Cheng J."/>
            <person name="Dai P."/>
            <person name="Han X."/>
            <person name="Huang E."/>
            <person name="Gao Y."/>
            <person name="Liu J."/>
            <person name="Shao H."/>
            <person name="Ye R."/>
            <person name="Li L."/>
            <person name="Wei W."/>
            <person name="Wang X."/>
            <person name="Wang C."/>
            <person name="Yang T."/>
            <person name="Huo Q."/>
            <person name="Li W."/>
            <person name="Guo W."/>
            <person name="Chen H."/>
            <person name="Zhou L."/>
            <person name="Ni X."/>
            <person name="Tian J."/>
            <person name="Zhou Y."/>
            <person name="Sheng Y."/>
            <person name="Liu T."/>
            <person name="Pan Y."/>
            <person name="Xia L."/>
            <person name="Li J."/>
            <person name="Zhao F."/>
            <person name="Cao W."/>
        </authorList>
    </citation>
    <scope>NUCLEOTIDE SEQUENCE</scope>
    <source>
        <strain evidence="1">Hyas-2018</strain>
    </source>
</reference>
<dbReference type="EMBL" id="CM023487">
    <property type="protein sequence ID" value="KAH6926309.1"/>
    <property type="molecule type" value="Genomic_DNA"/>
</dbReference>
<organism evidence="1 2">
    <name type="scientific">Hyalomma asiaticum</name>
    <name type="common">Tick</name>
    <dbReference type="NCBI Taxonomy" id="266040"/>
    <lineage>
        <taxon>Eukaryota</taxon>
        <taxon>Metazoa</taxon>
        <taxon>Ecdysozoa</taxon>
        <taxon>Arthropoda</taxon>
        <taxon>Chelicerata</taxon>
        <taxon>Arachnida</taxon>
        <taxon>Acari</taxon>
        <taxon>Parasitiformes</taxon>
        <taxon>Ixodida</taxon>
        <taxon>Ixodoidea</taxon>
        <taxon>Ixodidae</taxon>
        <taxon>Hyalomminae</taxon>
        <taxon>Hyalomma</taxon>
    </lineage>
</organism>
<sequence>MNHVGSAYQKPAPKLKKSFACGRFTAPSAEGALDFYHEPYKHPPDSLPFLTLKLLKRQGIATIHYTTGPGNAERARAEIAVEQEAAEAAQLAHQHFKGRSRSRRRSRSRQRPATGTTETKSQSVSREAHVRFPAAGGGGGAAGGHTTWADKTKGFTIADRAREQRQEHVTNNKDKDRIAQLKRENHSLKAAIEGLTKDIAELRSALPSGNSDSLRQGRKHDDPVEVPQSVEVAEQNMADEETPAPKKRALSSKVRAQGKVCSELKEMMLTLQGSVNEVITRLEQIEEREMNTVQRLGKIEVYLNETVVPVIERECSQRLVQPGKSRVELSSI</sequence>
<proteinExistence type="predicted"/>
<dbReference type="Proteomes" id="UP000821845">
    <property type="component" value="Chromosome 7"/>
</dbReference>
<accession>A0ACB7RWU4</accession>
<gene>
    <name evidence="1" type="ORF">HPB50_016587</name>
</gene>
<comment type="caution">
    <text evidence="1">The sequence shown here is derived from an EMBL/GenBank/DDBJ whole genome shotgun (WGS) entry which is preliminary data.</text>
</comment>
<keyword evidence="2" id="KW-1185">Reference proteome</keyword>